<comment type="caution">
    <text evidence="7">The sequence shown here is derived from an EMBL/GenBank/DDBJ whole genome shotgun (WGS) entry which is preliminary data.</text>
</comment>
<dbReference type="InterPro" id="IPR037029">
    <property type="entry name" value="Alliinase_N_sf"/>
</dbReference>
<organism evidence="7 8">
    <name type="scientific">Acacia crassicarpa</name>
    <name type="common">northern wattle</name>
    <dbReference type="NCBI Taxonomy" id="499986"/>
    <lineage>
        <taxon>Eukaryota</taxon>
        <taxon>Viridiplantae</taxon>
        <taxon>Streptophyta</taxon>
        <taxon>Embryophyta</taxon>
        <taxon>Tracheophyta</taxon>
        <taxon>Spermatophyta</taxon>
        <taxon>Magnoliopsida</taxon>
        <taxon>eudicotyledons</taxon>
        <taxon>Gunneridae</taxon>
        <taxon>Pentapetalae</taxon>
        <taxon>rosids</taxon>
        <taxon>fabids</taxon>
        <taxon>Fabales</taxon>
        <taxon>Fabaceae</taxon>
        <taxon>Caesalpinioideae</taxon>
        <taxon>mimosoid clade</taxon>
        <taxon>Acacieae</taxon>
        <taxon>Acacia</taxon>
    </lineage>
</organism>
<keyword evidence="5" id="KW-0663">Pyridoxal phosphate</keyword>
<evidence type="ECO:0000256" key="4">
    <source>
        <dbReference type="ARBA" id="ARBA00022576"/>
    </source>
</evidence>
<comment type="cofactor">
    <cofactor evidence="1">
        <name>pyridoxal 5'-phosphate</name>
        <dbReference type="ChEBI" id="CHEBI:597326"/>
    </cofactor>
</comment>
<protein>
    <recommendedName>
        <fullName evidence="6">Alliinase C-terminal domain-containing protein</fullName>
    </recommendedName>
</protein>
<dbReference type="Pfam" id="PF04864">
    <property type="entry name" value="Alliinase_C"/>
    <property type="match status" value="1"/>
</dbReference>
<feature type="domain" description="Alliinase C-terminal" evidence="6">
    <location>
        <begin position="54"/>
        <end position="426"/>
    </location>
</feature>
<dbReference type="InterPro" id="IPR015421">
    <property type="entry name" value="PyrdxlP-dep_Trfase_major"/>
</dbReference>
<dbReference type="PANTHER" id="PTHR43795">
    <property type="entry name" value="BIFUNCTIONAL ASPARTATE AMINOTRANSFERASE AND GLUTAMATE/ASPARTATE-PREPHENATE AMINOTRANSFERASE-RELATED"/>
    <property type="match status" value="1"/>
</dbReference>
<dbReference type="InterPro" id="IPR050478">
    <property type="entry name" value="Ethylene_sulfur-biosynth"/>
</dbReference>
<dbReference type="PANTHER" id="PTHR43795:SF15">
    <property type="entry name" value="TRYPTOPHAN AMINOTRANSFERASE-RELATED PROTEIN 1"/>
    <property type="match status" value="1"/>
</dbReference>
<reference evidence="7" key="1">
    <citation type="submission" date="2023-10" db="EMBL/GenBank/DDBJ databases">
        <title>Chromosome-level genome of the transformable northern wattle, Acacia crassicarpa.</title>
        <authorList>
            <person name="Massaro I."/>
            <person name="Sinha N.R."/>
            <person name="Poethig S."/>
            <person name="Leichty A.R."/>
        </authorList>
    </citation>
    <scope>NUCLEOTIDE SEQUENCE</scope>
    <source>
        <strain evidence="7">Acra3RX</strain>
        <tissue evidence="7">Leaf</tissue>
    </source>
</reference>
<evidence type="ECO:0000313" key="8">
    <source>
        <dbReference type="Proteomes" id="UP001293593"/>
    </source>
</evidence>
<dbReference type="AlphaFoldDB" id="A0AAE1J3L3"/>
<dbReference type="GO" id="GO:0016846">
    <property type="term" value="F:carbon-sulfur lyase activity"/>
    <property type="evidence" value="ECO:0007669"/>
    <property type="project" value="InterPro"/>
</dbReference>
<keyword evidence="4" id="KW-0032">Aminotransferase</keyword>
<dbReference type="Gene3D" id="3.40.640.10">
    <property type="entry name" value="Type I PLP-dependent aspartate aminotransferase-like (Major domain)"/>
    <property type="match status" value="1"/>
</dbReference>
<dbReference type="InterPro" id="IPR015424">
    <property type="entry name" value="PyrdxlP-dep_Trfase"/>
</dbReference>
<dbReference type="Gene3D" id="3.90.1150.10">
    <property type="entry name" value="Aspartate Aminotransferase, domain 1"/>
    <property type="match status" value="1"/>
</dbReference>
<accession>A0AAE1J3L3</accession>
<proteinExistence type="inferred from homology"/>
<evidence type="ECO:0000313" key="7">
    <source>
        <dbReference type="EMBL" id="KAK4263151.1"/>
    </source>
</evidence>
<comment type="subunit">
    <text evidence="3">Homodimer.</text>
</comment>
<keyword evidence="4" id="KW-0808">Transferase</keyword>
<evidence type="ECO:0000256" key="5">
    <source>
        <dbReference type="ARBA" id="ARBA00022898"/>
    </source>
</evidence>
<gene>
    <name evidence="7" type="ORF">QN277_028608</name>
</gene>
<evidence type="ECO:0000259" key="6">
    <source>
        <dbReference type="Pfam" id="PF04864"/>
    </source>
</evidence>
<dbReference type="InterPro" id="IPR015422">
    <property type="entry name" value="PyrdxlP-dep_Trfase_small"/>
</dbReference>
<dbReference type="InterPro" id="IPR006948">
    <property type="entry name" value="Alliinase_C"/>
</dbReference>
<keyword evidence="8" id="KW-1185">Reference proteome</keyword>
<dbReference type="EMBL" id="JAWXYG010000009">
    <property type="protein sequence ID" value="KAK4263151.1"/>
    <property type="molecule type" value="Genomic_DNA"/>
</dbReference>
<dbReference type="GO" id="GO:0008483">
    <property type="term" value="F:transaminase activity"/>
    <property type="evidence" value="ECO:0007669"/>
    <property type="project" value="UniProtKB-KW"/>
</dbReference>
<sequence length="430" mass="48882">MVMESLDDTDKTNIYDTSIMAANLPSLPLHNNNNNNGFPASNTDSSLPYSSTIHLDRGDKVALESYWWKMRDKCTVVTKGWEFMSYGSDWSNSACWFMTPELRDAIKRLHALVGNADTDDSHLVVGNGATQLFQAALFALSSSPSLSPHTPINVVAAAPHYSGYPDETDMVRSSLYKWSGDAREYDKNEAYIEIVNYPNNPDGSVRTTPVVNNKYGCEGKLIHDLVFYWPHYTPITHKAKHDLMLFSLSKCTGHSGSRIGWAIVKDKDIARKMTKLIELNSIGVSGESQTRAAKIMEVLCDSYQSLRCDGSKKDSELFFEYSRRLLKERWEKLREVISENGDFILHNKFSQRAYCNFKNESSETYPAFAWFMCKKEEDCGIYMDKKMRVVARSGNRFGSDSKFARIDMLGTAEDEFEEFLDRLSNIKEVN</sequence>
<dbReference type="Gene3D" id="2.10.25.30">
    <property type="entry name" value="EGF-like, alliinase"/>
    <property type="match status" value="1"/>
</dbReference>
<evidence type="ECO:0000256" key="3">
    <source>
        <dbReference type="ARBA" id="ARBA00011738"/>
    </source>
</evidence>
<name>A0AAE1J3L3_9FABA</name>
<dbReference type="SUPFAM" id="SSF53383">
    <property type="entry name" value="PLP-dependent transferases"/>
    <property type="match status" value="1"/>
</dbReference>
<dbReference type="GO" id="GO:0006520">
    <property type="term" value="P:amino acid metabolic process"/>
    <property type="evidence" value="ECO:0007669"/>
    <property type="project" value="TreeGrafter"/>
</dbReference>
<evidence type="ECO:0000256" key="1">
    <source>
        <dbReference type="ARBA" id="ARBA00001933"/>
    </source>
</evidence>
<evidence type="ECO:0000256" key="2">
    <source>
        <dbReference type="ARBA" id="ARBA00006312"/>
    </source>
</evidence>
<dbReference type="Proteomes" id="UP001293593">
    <property type="component" value="Unassembled WGS sequence"/>
</dbReference>
<comment type="similarity">
    <text evidence="2">Belongs to the alliinase family.</text>
</comment>
<dbReference type="CDD" id="cd00609">
    <property type="entry name" value="AAT_like"/>
    <property type="match status" value="1"/>
</dbReference>